<dbReference type="PANTHER" id="PTHR38482:SF1">
    <property type="entry name" value="DMT FAMILY PROTEIN"/>
    <property type="match status" value="1"/>
</dbReference>
<dbReference type="PANTHER" id="PTHR38482">
    <property type="entry name" value="DMT FAMILY PROTEIN"/>
    <property type="match status" value="1"/>
</dbReference>
<evidence type="ECO:0000313" key="2">
    <source>
        <dbReference type="EMBL" id="SDB88322.1"/>
    </source>
</evidence>
<dbReference type="EMBL" id="FMYP01000006">
    <property type="protein sequence ID" value="SDB88322.1"/>
    <property type="molecule type" value="Genomic_DNA"/>
</dbReference>
<sequence length="122" mass="14238">MKALLTILLLILSNTFMTLAWYGHLKFKEMRWFENLGLIAIVLISWGIALFEYFFQVPANRIGYKGNGGPFTLVELKVIQEVITLVTFTIFSLLFFKTETFRTNHIIGFIFLILAVYFIFKK</sequence>
<dbReference type="Pfam" id="PF04342">
    <property type="entry name" value="DMT_6"/>
    <property type="match status" value="1"/>
</dbReference>
<keyword evidence="1" id="KW-0812">Transmembrane</keyword>
<accession>A0A1G6H233</accession>
<gene>
    <name evidence="2" type="ORF">SAMN05216323_100624</name>
</gene>
<dbReference type="OrthoDB" id="9805206at2"/>
<dbReference type="InterPro" id="IPR007437">
    <property type="entry name" value="DUF486"/>
</dbReference>
<protein>
    <recommendedName>
        <fullName evidence="4">DMT family protein</fullName>
    </recommendedName>
</protein>
<organism evidence="2 3">
    <name type="scientific">Williamwhitmania taraxaci</name>
    <dbReference type="NCBI Taxonomy" id="1640674"/>
    <lineage>
        <taxon>Bacteria</taxon>
        <taxon>Pseudomonadati</taxon>
        <taxon>Bacteroidota</taxon>
        <taxon>Bacteroidia</taxon>
        <taxon>Bacteroidales</taxon>
        <taxon>Williamwhitmaniaceae</taxon>
        <taxon>Williamwhitmania</taxon>
    </lineage>
</organism>
<keyword evidence="3" id="KW-1185">Reference proteome</keyword>
<reference evidence="2 3" key="1">
    <citation type="submission" date="2016-09" db="EMBL/GenBank/DDBJ databases">
        <authorList>
            <person name="Capua I."/>
            <person name="De Benedictis P."/>
            <person name="Joannis T."/>
            <person name="Lombin L.H."/>
            <person name="Cattoli G."/>
        </authorList>
    </citation>
    <scope>NUCLEOTIDE SEQUENCE [LARGE SCALE GENOMIC DNA]</scope>
    <source>
        <strain evidence="2 3">A7P-90m</strain>
    </source>
</reference>
<keyword evidence="1" id="KW-1133">Transmembrane helix</keyword>
<feature type="transmembrane region" description="Helical" evidence="1">
    <location>
        <begin position="36"/>
        <end position="55"/>
    </location>
</feature>
<dbReference type="Proteomes" id="UP000199452">
    <property type="component" value="Unassembled WGS sequence"/>
</dbReference>
<evidence type="ECO:0000256" key="1">
    <source>
        <dbReference type="SAM" id="Phobius"/>
    </source>
</evidence>
<feature type="transmembrane region" description="Helical" evidence="1">
    <location>
        <begin position="76"/>
        <end position="96"/>
    </location>
</feature>
<keyword evidence="1" id="KW-0472">Membrane</keyword>
<dbReference type="AlphaFoldDB" id="A0A1G6H233"/>
<feature type="transmembrane region" description="Helical" evidence="1">
    <location>
        <begin position="102"/>
        <end position="120"/>
    </location>
</feature>
<evidence type="ECO:0000313" key="3">
    <source>
        <dbReference type="Proteomes" id="UP000199452"/>
    </source>
</evidence>
<dbReference type="PIRSF" id="PIRSF021239">
    <property type="entry name" value="UCP021239"/>
    <property type="match status" value="1"/>
</dbReference>
<proteinExistence type="predicted"/>
<name>A0A1G6H233_9BACT</name>
<evidence type="ECO:0008006" key="4">
    <source>
        <dbReference type="Google" id="ProtNLM"/>
    </source>
</evidence>
<dbReference type="RefSeq" id="WP_092435428.1">
    <property type="nucleotide sequence ID" value="NZ_FMYP01000006.1"/>
</dbReference>